<evidence type="ECO:0000313" key="1">
    <source>
        <dbReference type="EMBL" id="AKV02994.1"/>
    </source>
</evidence>
<dbReference type="SUPFAM" id="SSF51621">
    <property type="entry name" value="Phosphoenolpyruvate/pyruvate domain"/>
    <property type="match status" value="1"/>
</dbReference>
<dbReference type="InterPro" id="IPR015813">
    <property type="entry name" value="Pyrv/PenolPyrv_kinase-like_dom"/>
</dbReference>
<dbReference type="Pfam" id="PF13714">
    <property type="entry name" value="PEP_mutase"/>
    <property type="match status" value="1"/>
</dbReference>
<dbReference type="STRING" id="1391654.AKJ09_09657"/>
<dbReference type="PATRIC" id="fig|1391654.3.peg.9780"/>
<dbReference type="CDD" id="cd00377">
    <property type="entry name" value="ICL_PEPM"/>
    <property type="match status" value="1"/>
</dbReference>
<reference evidence="1 2" key="1">
    <citation type="submission" date="2015-08" db="EMBL/GenBank/DDBJ databases">
        <authorList>
            <person name="Babu N.S."/>
            <person name="Beckwith C.J."/>
            <person name="Beseler K.G."/>
            <person name="Brison A."/>
            <person name="Carone J.V."/>
            <person name="Caskin T.P."/>
            <person name="Diamond M."/>
            <person name="Durham M.E."/>
            <person name="Foxe J.M."/>
            <person name="Go M."/>
            <person name="Henderson B.A."/>
            <person name="Jones I.B."/>
            <person name="McGettigan J.A."/>
            <person name="Micheletti S.J."/>
            <person name="Nasrallah M.E."/>
            <person name="Ortiz D."/>
            <person name="Piller C.R."/>
            <person name="Privatt S.R."/>
            <person name="Schneider S.L."/>
            <person name="Sharp S."/>
            <person name="Smith T.C."/>
            <person name="Stanton J.D."/>
            <person name="Ullery H.E."/>
            <person name="Wilson R.J."/>
            <person name="Serrano M.G."/>
            <person name="Buck G."/>
            <person name="Lee V."/>
            <person name="Wang Y."/>
            <person name="Carvalho R."/>
            <person name="Voegtly L."/>
            <person name="Shi R."/>
            <person name="Duckworth R."/>
            <person name="Johnson A."/>
            <person name="Loviza R."/>
            <person name="Walstead R."/>
            <person name="Shah Z."/>
            <person name="Kiflezghi M."/>
            <person name="Wade K."/>
            <person name="Ball S.L."/>
            <person name="Bradley K.W."/>
            <person name="Asai D.J."/>
            <person name="Bowman C.A."/>
            <person name="Russell D.A."/>
            <person name="Pope W.H."/>
            <person name="Jacobs-Sera D."/>
            <person name="Hendrix R.W."/>
            <person name="Hatfull G.F."/>
        </authorList>
    </citation>
    <scope>NUCLEOTIDE SEQUENCE [LARGE SCALE GENOMIC DNA]</scope>
    <source>
        <strain evidence="1 2">DSM 27648</strain>
    </source>
</reference>
<protein>
    <submittedName>
        <fullName evidence="1">Putative carboxyvinyl-carboxyphosphonate phosphorylmutase</fullName>
    </submittedName>
</protein>
<accession>A0A0K1QB75</accession>
<dbReference type="EMBL" id="CP012333">
    <property type="protein sequence ID" value="AKV02994.1"/>
    <property type="molecule type" value="Genomic_DNA"/>
</dbReference>
<dbReference type="PANTHER" id="PTHR42905:SF16">
    <property type="entry name" value="CARBOXYPHOSPHONOENOLPYRUVATE PHOSPHONOMUTASE-LIKE PROTEIN (AFU_ORTHOLOGUE AFUA_5G07230)"/>
    <property type="match status" value="1"/>
</dbReference>
<dbReference type="InterPro" id="IPR039556">
    <property type="entry name" value="ICL/PEPM"/>
</dbReference>
<dbReference type="PANTHER" id="PTHR42905">
    <property type="entry name" value="PHOSPHOENOLPYRUVATE CARBOXYLASE"/>
    <property type="match status" value="1"/>
</dbReference>
<organism evidence="1 2">
    <name type="scientific">Labilithrix luteola</name>
    <dbReference type="NCBI Taxonomy" id="1391654"/>
    <lineage>
        <taxon>Bacteria</taxon>
        <taxon>Pseudomonadati</taxon>
        <taxon>Myxococcota</taxon>
        <taxon>Polyangia</taxon>
        <taxon>Polyangiales</taxon>
        <taxon>Labilitrichaceae</taxon>
        <taxon>Labilithrix</taxon>
    </lineage>
</organism>
<sequence length="266" mass="27837">MTFEARAARFRALHDGPGALVLPNAWDALSARIAESCGAAAVATTSAALAWSQGCADGEALAFDTLVDRARAIVEAVDVPVTVDFERGWSSDPEEVAANVARLAAIGVVGVNLEDGSEGPELLARKVAACKARAPHVFVNARTDVVLRGLAPAERMVEEVLARARVYEAAGADGFFVPRITANEAIAAITSGTRLPVNVMVIQGLAPVSELATLGVRRVSAGPRIAEAAFSAARRACKELLERGTYTEVLSADLAYPAIQALFTTR</sequence>
<name>A0A0K1QB75_9BACT</name>
<evidence type="ECO:0000313" key="2">
    <source>
        <dbReference type="Proteomes" id="UP000064967"/>
    </source>
</evidence>
<keyword evidence="2" id="KW-1185">Reference proteome</keyword>
<gene>
    <name evidence="1" type="ORF">AKJ09_09657</name>
</gene>
<dbReference type="Proteomes" id="UP000064967">
    <property type="component" value="Chromosome"/>
</dbReference>
<dbReference type="OrthoDB" id="9771433at2"/>
<dbReference type="RefSeq" id="WP_146653833.1">
    <property type="nucleotide sequence ID" value="NZ_CP012333.1"/>
</dbReference>
<dbReference type="KEGG" id="llu:AKJ09_09657"/>
<dbReference type="AlphaFoldDB" id="A0A0K1QB75"/>
<dbReference type="InterPro" id="IPR040442">
    <property type="entry name" value="Pyrv_kinase-like_dom_sf"/>
</dbReference>
<dbReference type="Gene3D" id="3.20.20.60">
    <property type="entry name" value="Phosphoenolpyruvate-binding domains"/>
    <property type="match status" value="1"/>
</dbReference>
<dbReference type="GO" id="GO:0003824">
    <property type="term" value="F:catalytic activity"/>
    <property type="evidence" value="ECO:0007669"/>
    <property type="project" value="InterPro"/>
</dbReference>
<proteinExistence type="predicted"/>